<dbReference type="Pfam" id="PF17803">
    <property type="entry name" value="Cadherin_4"/>
    <property type="match status" value="2"/>
</dbReference>
<evidence type="ECO:0000256" key="1">
    <source>
        <dbReference type="SAM" id="MobiDB-lite"/>
    </source>
</evidence>
<reference evidence="4 5" key="1">
    <citation type="submission" date="2018-06" db="EMBL/GenBank/DDBJ databases">
        <title>Three novel Pseudomonas species isolated from symptomatic oak.</title>
        <authorList>
            <person name="Bueno-Gonzalez V."/>
            <person name="Brady C."/>
        </authorList>
    </citation>
    <scope>NUCLEOTIDE SEQUENCE [LARGE SCALE GENOMIC DNA]</scope>
    <source>
        <strain evidence="4 5">P17C</strain>
    </source>
</reference>
<feature type="region of interest" description="Disordered" evidence="1">
    <location>
        <begin position="69"/>
        <end position="107"/>
    </location>
</feature>
<keyword evidence="5" id="KW-1185">Reference proteome</keyword>
<dbReference type="InterPro" id="IPR013783">
    <property type="entry name" value="Ig-like_fold"/>
</dbReference>
<dbReference type="Proteomes" id="UP000292639">
    <property type="component" value="Unassembled WGS sequence"/>
</dbReference>
<name>A0A4Q9RB75_9GAMM</name>
<dbReference type="RefSeq" id="WP_131187550.1">
    <property type="nucleotide sequence ID" value="NZ_QJUP01000006.1"/>
</dbReference>
<dbReference type="InterPro" id="IPR043824">
    <property type="entry name" value="DUF5801"/>
</dbReference>
<evidence type="ECO:0000259" key="3">
    <source>
        <dbReference type="Pfam" id="PF19116"/>
    </source>
</evidence>
<evidence type="ECO:0000259" key="2">
    <source>
        <dbReference type="Pfam" id="PF17803"/>
    </source>
</evidence>
<sequence length="3773" mass="389044">MNNLATVASLVGQAWAVSANGERREIKVGDVLRRDEKLVTEPGARVELDFGDNQLLTLLGEQQADLGQIASSAPVSSSESLPQQERLVRDEAAPRAPERQGSSGLPAGHDFVELVRIGEIIEADGITPITVARIQEILRPLGMSLPDREFDTDWRYEHRGEDNGSRGMPSVTVPLGSGSTSSSLTIPENATVPATGTFVVTAPNGLKSVSVDGTPVTETTLRALDPNDPTTHVVIPGKEGDLTLTGYDPLTGTVTYTYQQSGSSKDHSGGDGSITDTFPIIVTDQRNLTSPPGAVVVQITDTVPEAVDDLATIGEDTPAVTGNVIDGASDGDGKDILGADATRVTGVVPGSVPAGSHVPDGNVSSTITGQYGSLTLNPDGSYTYTLDNDKPEVNALKDGETLDEVFTYTLTDGDGDPSTATLTITIDGKTDGPPTIVPEDGNGADDPATVASIGQATVWESGLVEGDGSEKTTGVIDISAADGLVKLTIGGVELDLAILQALDPAAPASHVTLTTDHGSLTITGFDAITSVGGVPTVGKLHYGYELSTPYDNALPAHADNGLDEIPLVVTDAGGESANGKLVINIIDDAPLAEDDANRVGEDALAPVTGNVIGGIGAASDDEEDRIGADGATVTAIGSDNVAGNTSTQSNGVLTIEGEFGTLTIAPDGSYSYQLDNDNAEVNALKDGETLSEVFSYTLTDNDGDADSARLIITIDGRTDGPPSIVPEDVNGNDPADFTTLGQVTVYERGLSASDSSHVSTGSITISTPNGLGSIEIAGEPVSLSALLALDPLDPATHIEIDTPEGKLTLTGFDVTSSVGGGAVPTLGELQFSYELENVQTTPADPLDPDVGRSNSETIGLKVIDGYGDEAVGNLVINIVDDVPVARNDANEIDENSPSVAGNVVTGQVPGDAADTQGTDGAMVTGVVPGSVPSGSHVPDGNVSSTITGQYGSLTLNPDGSYTYTLDNDKPEVNALKDGETLDEVFTYTLTDGDGDPSTATLTITIDGKTDGPPTIVPEDGNGADDPATVASIGQATVWESGLVEGDGSEKTTGVIDISAADGLVKLIIGGVELDLAILQALDPAAPASHVTLTTDHGSLTITGFDAITSVGGVPTVGKLHYGYELSTPYDNALPAHADNGLDEIPLVVTDAGGESANGKLVINIIDDAPLAEDDANRVGEDALAPVTGNVIGGIGAASDDEEDRIGADGATVTAIGSDNVAGNTSTQSNGVLTIEGEFGTLTIAPDGSYSYQLDNDNAEVNALKDGETLSEVFSYTLTDNDGDADSARLTITIDGRTDGPPSIVPEDVNGNDPADFTTLGQVTVYERGLSASDSSHVSTGSITISTPNGLGSIEIAGEPVSLSALLALDPLDPATHIEIDTPEGKLTLTGFDVTSSVGGGAVPILGELQFSYELENVQTTPADPLDPDVGRSNSETIGLKVIDAGGAEALGSLVVTIVDDVPAITPDASALGSLTVDETTLGTSVTDANFVQGVFDVNYGADGAAAINALVYALNVAEGGAPSGVVDSASEQGIYLYKEGSDIVGRVGAAGVADAGGAEAFRIAIDGGTGSVTLTQSRSLRHPDADDHDDPVSLASTAITLTATAVDADGDISRSDAVDMGDKFSFKDDGPSIAGSPLPSAIDEANLANGTAPDASKTTSADVSLNVQFGSDGAGDVRFTDAASDSTTGSLQGLNLTSAGQALSYVVSDNGHTLTAYRGVGTSEPVFSVVIVDPTSNPAYRFTLNRPLDHVDGATSIAELDILFEHIRVTDRDGDHVDTEFKVTVVDDIPDSSAPRKITVDEDSLSTALANTFFANADATQGNTSIGDGSDDANGDPTTAPLYGTAVVNPDGTITYTPDADYSGTDRFTYSTVVNGETKTFTVEVTVTPVADAPDLPHASDNVDDSPAAVTLSTPEDTAIALGLKLPVITDKTQTAGATTEDYPERLGAINLGDLPVGAKLFNGNPATTGVELTPAADGGFTFIITDVADYHIDGLPAADAALGIHHLTQAEYESLFVLPKADDHGNFDLALEVTSYEVDGNGVRLKDAEDNALPGASSGQVITVDVLAVTDDVSLLVQQGSAQPDVSIAVAPSNKSATVTFNEDASFNLSNILSATIQDTDGSEERRLILDGLPDGTIVTVGGTVYTLGDTTTLPTMDASDTLYGGKPYISVPQSGLPSITIQAPKDFSGDIEDVEVTLWALDSDSDSASATPVVETDAITLDLYVNPLAGDVQIRGAEGNEDTEIAFLANVGVTDSSAGSDGEVITELSFSVPAEWTVNSGSDSWSNASGEWRMSTPPPSAGWSGSWSGNVYTITFASEISQADREDLLEQFEVIPPAHGSKDIILSVTVSSQDTNTVNGSSVTSPLVQTTQSLRVTVKPVAETIADAGQPVSDSDDNGIADLAMNGDHTYTTLGEEDEWFDLNVDGFDFKAPWSNEDASEGTYARLTPYDVTDGTSGTLLEGAYFQYSDSEGVQTVPYNGTPVDIPIEYLDTVEFKGPGNFKGVVSIKVEAVTVDYDEDYPNDPSRADSQVSGEAWLTSLVLQPVADQVTLKVDARITAYEDTGRTAGTEPIALNIRPTSDDPSETFNITIKGIPAGASITYDGVDYDTASETFPGNLTVAGDGTFTLVLEDFDSSKQPTLVPPRDSNETIQLSVEAVAIDTLDYIDQNGDPQTIVSSPSAPHALPITIRLVGVPDEPVMEVDNSKVYVENDLDTDVSSPNQINLSDLITSLGSGETTGDGSETVTLRISGLADGFSVEGAGPVVGNASGTERVWVVTPQQIAAGTVFIKLPANYSGTVTFNAQPVVTESDNPSDTFFDPENISFQVVPSPEAGLNSGSAMMEDEVTLVNLSADHQNGDTDEVISAVRFEAVPGVQFFSDAAGTTPLLATGGWYEVTGVDAVNNVYAKGPANFSGDITFDIQYKVTDSAADGTTGPVESGWQTSGYTLSFQAVTDPVDLSLVSINGDSGSSSVTLTQAGNVNVALNIAKLADASAGGASDYDSSERLTHILIQGVPDGVAVEGAEFTGAGQWLILLDTSLAENQFNAAIAKNILFQVNGSAGSIDNVPITITTFTQDSAASEARQDEITWNLTATFGPGEGEGKLPTVSLSEIDAPQTEDQPFALSQVVAGSFDTSGSNMASYSMTITLRTAPTDETSFSAPGMNRTEVVENGQPVVLWTKTIAGVSDATAAAALQDALDQISVHAPEHANGNHGDSLGLDVTVTLHNTGVRSEGHVEPEIELTPVTDLATLGISAPAAGEGEPLAITLNVSNPADQNAWQIVDGRLYLQLEGSGIPGMLMQDGQALASTGVSGVPGLVDGQYYVIDGVQPGTDVALSYVPDNPYDKGSVTLNAWVRNQENGSVVVLSGSQATLTVNPTNTAPDVTIDASGSEHDGVARSLTELNLTGSVLPDAGEVLQSAFIEGLPKDFTVYYGADQSSAVLANNAGGSGSTNTWSIPVTGNSLPAYIAILPPAHWSGTLDDLTLYVVSGEAGQVPSTWPIDFALSITPQADGLALEPTLSFGSAGDIITLNLNAAMKDQVAANASDEHSERATLQLTGFPDGEKVVFYANGVEIAADRLEFAGGTYTITGLTQDELDNFGFLHSQTGAPQAVSITAWTNEVDGTGQVVGADSATTSGSVSINVSAKLPTTGADTLLWTGAAIDGRAGDDTIQLRFGDQVTGDDLASKLDNIEVIDMLGRGASRIDSLSVEDVFSITDGRNALKILGDSEDIISLDGWGEGVRGAETTLYTATYGSEQIKLEVSNAIID</sequence>
<dbReference type="Gene3D" id="2.60.40.3440">
    <property type="match status" value="1"/>
</dbReference>
<dbReference type="EMBL" id="QJUP01000006">
    <property type="protein sequence ID" value="TBU98088.1"/>
    <property type="molecule type" value="Genomic_DNA"/>
</dbReference>
<feature type="domain" description="RapA2 cadherin-like" evidence="2">
    <location>
        <begin position="874"/>
        <end position="963"/>
    </location>
</feature>
<feature type="domain" description="RapA2 cadherin-like" evidence="2">
    <location>
        <begin position="295"/>
        <end position="384"/>
    </location>
</feature>
<dbReference type="InterPro" id="IPR019959">
    <property type="entry name" value="T1SS-143_rpt-cont_dom"/>
</dbReference>
<evidence type="ECO:0000313" key="5">
    <source>
        <dbReference type="Proteomes" id="UP000292639"/>
    </source>
</evidence>
<protein>
    <submittedName>
        <fullName evidence="4">Uncharacterized protein</fullName>
    </submittedName>
</protein>
<organism evidence="4 5">
    <name type="scientific">Stutzerimonas kirkiae</name>
    <dbReference type="NCBI Taxonomy" id="2211392"/>
    <lineage>
        <taxon>Bacteria</taxon>
        <taxon>Pseudomonadati</taxon>
        <taxon>Pseudomonadota</taxon>
        <taxon>Gammaproteobacteria</taxon>
        <taxon>Pseudomonadales</taxon>
        <taxon>Pseudomonadaceae</taxon>
        <taxon>Stutzerimonas</taxon>
    </lineage>
</organism>
<feature type="domain" description="DUF5801" evidence="3">
    <location>
        <begin position="1473"/>
        <end position="1620"/>
    </location>
</feature>
<dbReference type="Pfam" id="PF19116">
    <property type="entry name" value="DUF5801"/>
    <property type="match status" value="1"/>
</dbReference>
<dbReference type="InterPro" id="IPR010221">
    <property type="entry name" value="VCBS_dom"/>
</dbReference>
<proteinExistence type="predicted"/>
<dbReference type="Pfam" id="PF17963">
    <property type="entry name" value="Big_9"/>
    <property type="match status" value="1"/>
</dbReference>
<feature type="compositionally biased region" description="Basic and acidic residues" evidence="1">
    <location>
        <begin position="86"/>
        <end position="98"/>
    </location>
</feature>
<comment type="caution">
    <text evidence="4">The sequence shown here is derived from an EMBL/GenBank/DDBJ whole genome shotgun (WGS) entry which is preliminary data.</text>
</comment>
<evidence type="ECO:0000313" key="4">
    <source>
        <dbReference type="EMBL" id="TBU98088.1"/>
    </source>
</evidence>
<gene>
    <name evidence="4" type="ORF">DNJ96_06580</name>
</gene>
<accession>A0A4Q9RB75</accession>
<dbReference type="NCBIfam" id="TIGR01965">
    <property type="entry name" value="VCBS_repeat"/>
    <property type="match status" value="4"/>
</dbReference>
<dbReference type="InterPro" id="IPR040853">
    <property type="entry name" value="RapA2_cadherin-like"/>
</dbReference>
<dbReference type="Gene3D" id="2.60.40.10">
    <property type="entry name" value="Immunoglobulins"/>
    <property type="match status" value="4"/>
</dbReference>
<feature type="compositionally biased region" description="Low complexity" evidence="1">
    <location>
        <begin position="71"/>
        <end position="80"/>
    </location>
</feature>
<dbReference type="NCBIfam" id="TIGR03660">
    <property type="entry name" value="T1SS_rpt_143"/>
    <property type="match status" value="1"/>
</dbReference>